<evidence type="ECO:0000256" key="5">
    <source>
        <dbReference type="ARBA" id="ARBA00022692"/>
    </source>
</evidence>
<dbReference type="SUPFAM" id="SSF110111">
    <property type="entry name" value="Ctag/Cox11"/>
    <property type="match status" value="1"/>
</dbReference>
<evidence type="ECO:0000313" key="11">
    <source>
        <dbReference type="EMBL" id="WWR11822.1"/>
    </source>
</evidence>
<evidence type="ECO:0000256" key="6">
    <source>
        <dbReference type="ARBA" id="ARBA00022968"/>
    </source>
</evidence>
<evidence type="ECO:0000256" key="8">
    <source>
        <dbReference type="ARBA" id="ARBA00023008"/>
    </source>
</evidence>
<feature type="transmembrane region" description="Helical" evidence="10">
    <location>
        <begin position="9"/>
        <end position="30"/>
    </location>
</feature>
<evidence type="ECO:0000256" key="4">
    <source>
        <dbReference type="ARBA" id="ARBA00015384"/>
    </source>
</evidence>
<dbReference type="PANTHER" id="PTHR21320:SF3">
    <property type="entry name" value="CYTOCHROME C OXIDASE ASSEMBLY PROTEIN COX11, MITOCHONDRIAL-RELATED"/>
    <property type="match status" value="1"/>
</dbReference>
<keyword evidence="9 10" id="KW-0472">Membrane</keyword>
<dbReference type="NCBIfam" id="NF003465">
    <property type="entry name" value="PRK05089.1"/>
    <property type="match status" value="1"/>
</dbReference>
<keyword evidence="12" id="KW-1185">Reference proteome</keyword>
<protein>
    <recommendedName>
        <fullName evidence="4">Cytochrome c oxidase assembly protein CtaG</fullName>
    </recommendedName>
</protein>
<accession>A0ABZ2GWK0</accession>
<evidence type="ECO:0000256" key="10">
    <source>
        <dbReference type="SAM" id="Phobius"/>
    </source>
</evidence>
<dbReference type="Gene3D" id="2.60.370.10">
    <property type="entry name" value="Ctag/Cox11"/>
    <property type="match status" value="1"/>
</dbReference>
<dbReference type="EMBL" id="CP135136">
    <property type="protein sequence ID" value="WWR11822.1"/>
    <property type="molecule type" value="Genomic_DNA"/>
</dbReference>
<gene>
    <name evidence="11" type="ORF">RQL38_01475</name>
</gene>
<dbReference type="PANTHER" id="PTHR21320">
    <property type="entry name" value="CYTOCHROME C OXIDASE ASSEMBLY PROTEIN COX11-RELATED"/>
    <property type="match status" value="1"/>
</dbReference>
<evidence type="ECO:0000256" key="1">
    <source>
        <dbReference type="ARBA" id="ARBA00004007"/>
    </source>
</evidence>
<keyword evidence="7 10" id="KW-1133">Transmembrane helix</keyword>
<keyword evidence="5 10" id="KW-0812">Transmembrane</keyword>
<proteinExistence type="inferred from homology"/>
<dbReference type="InterPro" id="IPR023471">
    <property type="entry name" value="CtaG/Cox11_dom_sf"/>
</dbReference>
<evidence type="ECO:0000256" key="9">
    <source>
        <dbReference type="ARBA" id="ARBA00023136"/>
    </source>
</evidence>
<dbReference type="Pfam" id="PF04442">
    <property type="entry name" value="CtaG_Cox11"/>
    <property type="match status" value="1"/>
</dbReference>
<dbReference type="RefSeq" id="WP_338521268.1">
    <property type="nucleotide sequence ID" value="NZ_CP135136.1"/>
</dbReference>
<dbReference type="Proteomes" id="UP001360424">
    <property type="component" value="Chromosome"/>
</dbReference>
<name>A0ABZ2GWK0_9GAMM</name>
<keyword evidence="8" id="KW-0186">Copper</keyword>
<keyword evidence="6" id="KW-0735">Signal-anchor</keyword>
<evidence type="ECO:0000313" key="12">
    <source>
        <dbReference type="Proteomes" id="UP001360424"/>
    </source>
</evidence>
<comment type="function">
    <text evidence="1">Exerts its effect at some terminal stage of cytochrome c oxidase synthesis, probably by being involved in the insertion of the copper B into subunit I.</text>
</comment>
<dbReference type="InterPro" id="IPR007533">
    <property type="entry name" value="Cyt_c_oxidase_assmbl_CtaG"/>
</dbReference>
<evidence type="ECO:0000256" key="3">
    <source>
        <dbReference type="ARBA" id="ARBA00009620"/>
    </source>
</evidence>
<reference evidence="11" key="1">
    <citation type="submission" date="2023-09" db="EMBL/GenBank/DDBJ databases">
        <title>Genomes of two closely related lineages of the louse Polyplax serrata with different host specificities.</title>
        <authorList>
            <person name="Martinu J."/>
            <person name="Tarabai H."/>
            <person name="Stefka J."/>
            <person name="Hypsa V."/>
        </authorList>
    </citation>
    <scope>NUCLEOTIDE SEQUENCE [LARGE SCALE GENOMIC DNA]</scope>
    <source>
        <strain evidence="11">HR10_N</strain>
    </source>
</reference>
<comment type="subcellular location">
    <subcellularLocation>
        <location evidence="2">Cell inner membrane</location>
        <topology evidence="2">Single-pass type II membrane protein</topology>
        <orientation evidence="2">Periplasmic side</orientation>
    </subcellularLocation>
</comment>
<evidence type="ECO:0000256" key="7">
    <source>
        <dbReference type="ARBA" id="ARBA00022989"/>
    </source>
</evidence>
<organism evidence="11 12">
    <name type="scientific">Candidatus Legionella polyplacis</name>
    <dbReference type="NCBI Taxonomy" id="2005262"/>
    <lineage>
        <taxon>Bacteria</taxon>
        <taxon>Pseudomonadati</taxon>
        <taxon>Pseudomonadota</taxon>
        <taxon>Gammaproteobacteria</taxon>
        <taxon>Legionellales</taxon>
        <taxon>Legionellaceae</taxon>
        <taxon>Legionella</taxon>
    </lineage>
</organism>
<evidence type="ECO:0000256" key="2">
    <source>
        <dbReference type="ARBA" id="ARBA00004382"/>
    </source>
</evidence>
<sequence>MRTKNKKILIILILIEILMFGFGFTLIPIYNKFCKALKNNKKNLLSNNFYQKNNEIFLRKKITIEFITNYDSSLPWRFYPKIPKITIYSGQKTKIIFYAENNSKKIIYIRAIPNIIPINSKQFFKKIKCFCFTKQTLNPNQTTEMTLIFYIDINIPKNIKNIILSYTFYKI</sequence>
<comment type="similarity">
    <text evidence="3">Belongs to the COX11/CtaG family.</text>
</comment>
<dbReference type="PIRSF" id="PIRSF005413">
    <property type="entry name" value="COX11"/>
    <property type="match status" value="1"/>
</dbReference>